<name>A0AAV4XKZ3_CAEEX</name>
<dbReference type="Gene3D" id="1.25.40.420">
    <property type="match status" value="1"/>
</dbReference>
<dbReference type="InterPro" id="IPR000210">
    <property type="entry name" value="BTB/POZ_dom"/>
</dbReference>
<comment type="caution">
    <text evidence="2">The sequence shown here is derived from an EMBL/GenBank/DDBJ whole genome shotgun (WGS) entry which is preliminary data.</text>
</comment>
<dbReference type="Proteomes" id="UP001054945">
    <property type="component" value="Unassembled WGS sequence"/>
</dbReference>
<dbReference type="SUPFAM" id="SSF54695">
    <property type="entry name" value="POZ domain"/>
    <property type="match status" value="1"/>
</dbReference>
<dbReference type="SMART" id="SM00225">
    <property type="entry name" value="BTB"/>
    <property type="match status" value="1"/>
</dbReference>
<protein>
    <submittedName>
        <fullName evidence="2">TD and POZ domain-containing protein 1</fullName>
    </submittedName>
</protein>
<dbReference type="Pfam" id="PF00651">
    <property type="entry name" value="BTB"/>
    <property type="match status" value="1"/>
</dbReference>
<dbReference type="EMBL" id="BPLR01017813">
    <property type="protein sequence ID" value="GIY94679.1"/>
    <property type="molecule type" value="Genomic_DNA"/>
</dbReference>
<evidence type="ECO:0000313" key="2">
    <source>
        <dbReference type="EMBL" id="GIY94679.1"/>
    </source>
</evidence>
<proteinExistence type="predicted"/>
<accession>A0AAV4XKZ3</accession>
<keyword evidence="3" id="KW-1185">Reference proteome</keyword>
<organism evidence="2 3">
    <name type="scientific">Caerostris extrusa</name>
    <name type="common">Bark spider</name>
    <name type="synonym">Caerostris bankana</name>
    <dbReference type="NCBI Taxonomy" id="172846"/>
    <lineage>
        <taxon>Eukaryota</taxon>
        <taxon>Metazoa</taxon>
        <taxon>Ecdysozoa</taxon>
        <taxon>Arthropoda</taxon>
        <taxon>Chelicerata</taxon>
        <taxon>Arachnida</taxon>
        <taxon>Araneae</taxon>
        <taxon>Araneomorphae</taxon>
        <taxon>Entelegynae</taxon>
        <taxon>Araneoidea</taxon>
        <taxon>Araneidae</taxon>
        <taxon>Caerostris</taxon>
    </lineage>
</organism>
<dbReference type="AlphaFoldDB" id="A0AAV4XKZ3"/>
<evidence type="ECO:0000313" key="3">
    <source>
        <dbReference type="Proteomes" id="UP001054945"/>
    </source>
</evidence>
<evidence type="ECO:0000259" key="1">
    <source>
        <dbReference type="PROSITE" id="PS50097"/>
    </source>
</evidence>
<dbReference type="PANTHER" id="PTHR24413">
    <property type="entry name" value="SPECKLE-TYPE POZ PROTEIN"/>
    <property type="match status" value="1"/>
</dbReference>
<gene>
    <name evidence="2" type="primary">Tdpoz1</name>
    <name evidence="2" type="ORF">CEXT_257761</name>
</gene>
<sequence>MNLKRNLKCAGPDNITLNVDMALLLMDGSVLHQELSEKSITFQKCQYHAINTCLLREEILDVIRNKLLPEDSLKVQCRIWRADGETMEEETFFARTVVEIERKSFIWDIHYFSPDRNPSFILCFPSNIVMKLNLLFEENCKLDDDKIRVRITSSDQNLKSFTFQCELLEASGNELVCGRQEFWPDDLQEGGMYTLPYARQELMGNKKYLPNGALSLKCDCVIAMGIGYNKIESVSSGFSPLIRHPYSVNESKPDTEENELDTSSDLKDDLKTLYSESALSDMKILTSTETFLAHTQILAARSPVFRAMFSTDMKERTKECVDIPDLDSNTMRQFLLYMYTDTLEDLQCESAQALYAEADKYAVLSLKNSCSSFLKKSLSATSACDILVLADMHGDDDLKRATQDYILQLGKDILLSSEWKLLMKSNPQLALETVYRNWDKT</sequence>
<dbReference type="InterPro" id="IPR011333">
    <property type="entry name" value="SKP1/BTB/POZ_sf"/>
</dbReference>
<dbReference type="PROSITE" id="PS50097">
    <property type="entry name" value="BTB"/>
    <property type="match status" value="1"/>
</dbReference>
<dbReference type="Gene3D" id="3.30.710.10">
    <property type="entry name" value="Potassium Channel Kv1.1, Chain A"/>
    <property type="match status" value="1"/>
</dbReference>
<feature type="domain" description="BTB" evidence="1">
    <location>
        <begin position="280"/>
        <end position="347"/>
    </location>
</feature>
<reference evidence="2 3" key="1">
    <citation type="submission" date="2021-06" db="EMBL/GenBank/DDBJ databases">
        <title>Caerostris extrusa draft genome.</title>
        <authorList>
            <person name="Kono N."/>
            <person name="Arakawa K."/>
        </authorList>
    </citation>
    <scope>NUCLEOTIDE SEQUENCE [LARGE SCALE GENOMIC DNA]</scope>
</reference>